<gene>
    <name evidence="5" type="ORF">H9981_11010</name>
</gene>
<dbReference type="InterPro" id="IPR009057">
    <property type="entry name" value="Homeodomain-like_sf"/>
</dbReference>
<dbReference type="Gene3D" id="1.10.10.60">
    <property type="entry name" value="Homeodomain-like"/>
    <property type="match status" value="2"/>
</dbReference>
<dbReference type="InterPro" id="IPR018062">
    <property type="entry name" value="HTH_AraC-typ_CS"/>
</dbReference>
<dbReference type="GO" id="GO:0003700">
    <property type="term" value="F:DNA-binding transcription factor activity"/>
    <property type="evidence" value="ECO:0007669"/>
    <property type="project" value="InterPro"/>
</dbReference>
<dbReference type="Pfam" id="PF12833">
    <property type="entry name" value="HTH_18"/>
    <property type="match status" value="1"/>
</dbReference>
<proteinExistence type="predicted"/>
<accession>A0A9D1W0B4</accession>
<dbReference type="SMART" id="SM00342">
    <property type="entry name" value="HTH_ARAC"/>
    <property type="match status" value="1"/>
</dbReference>
<dbReference type="PROSITE" id="PS01124">
    <property type="entry name" value="HTH_ARAC_FAMILY_2"/>
    <property type="match status" value="1"/>
</dbReference>
<reference evidence="5" key="1">
    <citation type="journal article" date="2021" name="PeerJ">
        <title>Extensive microbial diversity within the chicken gut microbiome revealed by metagenomics and culture.</title>
        <authorList>
            <person name="Gilroy R."/>
            <person name="Ravi A."/>
            <person name="Getino M."/>
            <person name="Pursley I."/>
            <person name="Horton D.L."/>
            <person name="Alikhan N.F."/>
            <person name="Baker D."/>
            <person name="Gharbi K."/>
            <person name="Hall N."/>
            <person name="Watson M."/>
            <person name="Adriaenssens E.M."/>
            <person name="Foster-Nyarko E."/>
            <person name="Jarju S."/>
            <person name="Secka A."/>
            <person name="Antonio M."/>
            <person name="Oren A."/>
            <person name="Chaudhuri R.R."/>
            <person name="La Ragione R."/>
            <person name="Hildebrand F."/>
            <person name="Pallen M.J."/>
        </authorList>
    </citation>
    <scope>NUCLEOTIDE SEQUENCE</scope>
    <source>
        <strain evidence="5">ChiSjej5B23-15282</strain>
    </source>
</reference>
<dbReference type="PROSITE" id="PS00041">
    <property type="entry name" value="HTH_ARAC_FAMILY_1"/>
    <property type="match status" value="1"/>
</dbReference>
<dbReference type="SUPFAM" id="SSF46689">
    <property type="entry name" value="Homeodomain-like"/>
    <property type="match status" value="2"/>
</dbReference>
<dbReference type="PANTHER" id="PTHR43280">
    <property type="entry name" value="ARAC-FAMILY TRANSCRIPTIONAL REGULATOR"/>
    <property type="match status" value="1"/>
</dbReference>
<sequence length="279" mass="33205">MQFLHELIVPEPGFPFKLFIFEGRDGNYRRDRHWHRSVEIFAVCGGELGFYIDDRLWHLSAGEFLIVNSNEVHSVDSPLPNETIVLQIPLELFEDYFTGEQFIWFTHEPGKRDERFMELMRELYQLYEEKTCGYDMKMMSVFYDILYYLVKDYRLPETGQDYVRKNKTLDRLSGITSYMKENYRNSLSLEKVAEEFGYSPTYLSRMFQKYAGITFKDHVQNIRLGHAVKDLESREYSITEAAIRNGFSGSKALARAFRKKYGILPSEYREERKRKSLKR</sequence>
<evidence type="ECO:0000256" key="3">
    <source>
        <dbReference type="ARBA" id="ARBA00023163"/>
    </source>
</evidence>
<evidence type="ECO:0000313" key="5">
    <source>
        <dbReference type="EMBL" id="HIX49517.1"/>
    </source>
</evidence>
<feature type="domain" description="HTH araC/xylS-type" evidence="4">
    <location>
        <begin position="173"/>
        <end position="271"/>
    </location>
</feature>
<reference evidence="5" key="2">
    <citation type="submission" date="2021-04" db="EMBL/GenBank/DDBJ databases">
        <authorList>
            <person name="Gilroy R."/>
        </authorList>
    </citation>
    <scope>NUCLEOTIDE SEQUENCE</scope>
    <source>
        <strain evidence="5">ChiSjej5B23-15282</strain>
    </source>
</reference>
<evidence type="ECO:0000313" key="6">
    <source>
        <dbReference type="Proteomes" id="UP000824243"/>
    </source>
</evidence>
<dbReference type="EMBL" id="DXFA01000180">
    <property type="protein sequence ID" value="HIX49517.1"/>
    <property type="molecule type" value="Genomic_DNA"/>
</dbReference>
<dbReference type="InterPro" id="IPR018060">
    <property type="entry name" value="HTH_AraC"/>
</dbReference>
<keyword evidence="3" id="KW-0804">Transcription</keyword>
<dbReference type="PANTHER" id="PTHR43280:SF2">
    <property type="entry name" value="HTH-TYPE TRANSCRIPTIONAL REGULATOR EXSA"/>
    <property type="match status" value="1"/>
</dbReference>
<evidence type="ECO:0000256" key="1">
    <source>
        <dbReference type="ARBA" id="ARBA00023015"/>
    </source>
</evidence>
<keyword evidence="2" id="KW-0238">DNA-binding</keyword>
<name>A0A9D1W0B4_9FIRM</name>
<evidence type="ECO:0000256" key="2">
    <source>
        <dbReference type="ARBA" id="ARBA00023125"/>
    </source>
</evidence>
<dbReference type="GO" id="GO:0043565">
    <property type="term" value="F:sequence-specific DNA binding"/>
    <property type="evidence" value="ECO:0007669"/>
    <property type="project" value="InterPro"/>
</dbReference>
<comment type="caution">
    <text evidence="5">The sequence shown here is derived from an EMBL/GenBank/DDBJ whole genome shotgun (WGS) entry which is preliminary data.</text>
</comment>
<organism evidence="5 6">
    <name type="scientific">Candidatus Mediterraneibacter caccavium</name>
    <dbReference type="NCBI Taxonomy" id="2838661"/>
    <lineage>
        <taxon>Bacteria</taxon>
        <taxon>Bacillati</taxon>
        <taxon>Bacillota</taxon>
        <taxon>Clostridia</taxon>
        <taxon>Lachnospirales</taxon>
        <taxon>Lachnospiraceae</taxon>
        <taxon>Mediterraneibacter</taxon>
    </lineage>
</organism>
<dbReference type="Pfam" id="PF02311">
    <property type="entry name" value="AraC_binding"/>
    <property type="match status" value="1"/>
</dbReference>
<keyword evidence="1" id="KW-0805">Transcription regulation</keyword>
<dbReference type="SUPFAM" id="SSF51215">
    <property type="entry name" value="Regulatory protein AraC"/>
    <property type="match status" value="1"/>
</dbReference>
<dbReference type="InterPro" id="IPR014710">
    <property type="entry name" value="RmlC-like_jellyroll"/>
</dbReference>
<dbReference type="InterPro" id="IPR003313">
    <property type="entry name" value="AraC-bd"/>
</dbReference>
<protein>
    <submittedName>
        <fullName evidence="5">AraC family transcriptional regulator</fullName>
    </submittedName>
</protein>
<dbReference type="AlphaFoldDB" id="A0A9D1W0B4"/>
<dbReference type="Gene3D" id="2.60.120.10">
    <property type="entry name" value="Jelly Rolls"/>
    <property type="match status" value="1"/>
</dbReference>
<dbReference type="Proteomes" id="UP000824243">
    <property type="component" value="Unassembled WGS sequence"/>
</dbReference>
<dbReference type="InterPro" id="IPR037923">
    <property type="entry name" value="HTH-like"/>
</dbReference>
<evidence type="ECO:0000259" key="4">
    <source>
        <dbReference type="PROSITE" id="PS01124"/>
    </source>
</evidence>